<gene>
    <name evidence="2" type="ORF">FDO65_00750</name>
</gene>
<dbReference type="Proteomes" id="UP000306985">
    <property type="component" value="Unassembled WGS sequence"/>
</dbReference>
<sequence>MAVRTHAPLTARRRWNLRAAVVMVEFVVAATAIAGAAGMLADNAIGLPDAWLAATPFPTWAWPAVLLLAVVAVPMSIALVGEVRRAVWSPLASTLAGTVLMVWVVVQIVVVRHFFLLQPVLAAAGLVIIVLSGWLHRGGPPRRPSGRRVAMRRV</sequence>
<dbReference type="RefSeq" id="WP_137447596.1">
    <property type="nucleotide sequence ID" value="NZ_SZZH01000001.1"/>
</dbReference>
<feature type="transmembrane region" description="Helical" evidence="1">
    <location>
        <begin position="116"/>
        <end position="135"/>
    </location>
</feature>
<feature type="transmembrane region" description="Helical" evidence="1">
    <location>
        <begin position="60"/>
        <end position="80"/>
    </location>
</feature>
<evidence type="ECO:0000256" key="1">
    <source>
        <dbReference type="SAM" id="Phobius"/>
    </source>
</evidence>
<feature type="transmembrane region" description="Helical" evidence="1">
    <location>
        <begin position="20"/>
        <end position="40"/>
    </location>
</feature>
<reference evidence="2 3" key="1">
    <citation type="submission" date="2019-05" db="EMBL/GenBank/DDBJ databases">
        <title>Nakamurella sp. N5BH11, whole genome shotgun sequence.</title>
        <authorList>
            <person name="Tuo L."/>
        </authorList>
    </citation>
    <scope>NUCLEOTIDE SEQUENCE [LARGE SCALE GENOMIC DNA]</scope>
    <source>
        <strain evidence="2 3">N5BH11</strain>
    </source>
</reference>
<keyword evidence="1" id="KW-1133">Transmembrane helix</keyword>
<evidence type="ECO:0000313" key="2">
    <source>
        <dbReference type="EMBL" id="TKV60293.1"/>
    </source>
</evidence>
<feature type="transmembrane region" description="Helical" evidence="1">
    <location>
        <begin position="87"/>
        <end position="110"/>
    </location>
</feature>
<keyword evidence="1" id="KW-0472">Membrane</keyword>
<keyword evidence="3" id="KW-1185">Reference proteome</keyword>
<dbReference type="EMBL" id="SZZH01000001">
    <property type="protein sequence ID" value="TKV60293.1"/>
    <property type="molecule type" value="Genomic_DNA"/>
</dbReference>
<proteinExistence type="predicted"/>
<name>A0A4U6QIS7_9ACTN</name>
<keyword evidence="1" id="KW-0812">Transmembrane</keyword>
<protein>
    <submittedName>
        <fullName evidence="2">Uncharacterized protein</fullName>
    </submittedName>
</protein>
<accession>A0A4U6QIS7</accession>
<dbReference type="AlphaFoldDB" id="A0A4U6QIS7"/>
<organism evidence="2 3">
    <name type="scientific">Nakamurella flava</name>
    <dbReference type="NCBI Taxonomy" id="2576308"/>
    <lineage>
        <taxon>Bacteria</taxon>
        <taxon>Bacillati</taxon>
        <taxon>Actinomycetota</taxon>
        <taxon>Actinomycetes</taxon>
        <taxon>Nakamurellales</taxon>
        <taxon>Nakamurellaceae</taxon>
        <taxon>Nakamurella</taxon>
    </lineage>
</organism>
<evidence type="ECO:0000313" key="3">
    <source>
        <dbReference type="Proteomes" id="UP000306985"/>
    </source>
</evidence>
<comment type="caution">
    <text evidence="2">The sequence shown here is derived from an EMBL/GenBank/DDBJ whole genome shotgun (WGS) entry which is preliminary data.</text>
</comment>